<evidence type="ECO:0000256" key="1">
    <source>
        <dbReference type="ARBA" id="ARBA00023015"/>
    </source>
</evidence>
<evidence type="ECO:0000313" key="6">
    <source>
        <dbReference type="Proteomes" id="UP000051686"/>
    </source>
</evidence>
<keyword evidence="1" id="KW-0805">Transcription regulation</keyword>
<comment type="caution">
    <text evidence="5">The sequence shown here is derived from an EMBL/GenBank/DDBJ whole genome shotgun (WGS) entry which is preliminary data.</text>
</comment>
<dbReference type="AlphaFoldDB" id="A0A0R1M9Y5"/>
<sequence length="95" mass="10856">MDIEISKEKKLAELFSALSEPNRIRIIKILKTSDTELTCSQVSKVLQIAPSTVSYHFKALRKAGLTNTRRQAQTKYLSLNAKTFQKYLPHFLDSL</sequence>
<keyword evidence="6" id="KW-1185">Reference proteome</keyword>
<dbReference type="PANTHER" id="PTHR33154:SF25">
    <property type="entry name" value="LMO0101 PROTEIN"/>
    <property type="match status" value="1"/>
</dbReference>
<dbReference type="PANTHER" id="PTHR33154">
    <property type="entry name" value="TRANSCRIPTIONAL REGULATOR, ARSR FAMILY"/>
    <property type="match status" value="1"/>
</dbReference>
<dbReference type="PATRIC" id="fig|1423777.3.peg.1133"/>
<dbReference type="GO" id="GO:0003677">
    <property type="term" value="F:DNA binding"/>
    <property type="evidence" value="ECO:0007669"/>
    <property type="project" value="UniProtKB-KW"/>
</dbReference>
<dbReference type="InterPro" id="IPR036388">
    <property type="entry name" value="WH-like_DNA-bd_sf"/>
</dbReference>
<evidence type="ECO:0000313" key="5">
    <source>
        <dbReference type="EMBL" id="KRL05149.1"/>
    </source>
</evidence>
<proteinExistence type="predicted"/>
<dbReference type="Gene3D" id="1.10.10.10">
    <property type="entry name" value="Winged helix-like DNA-binding domain superfamily/Winged helix DNA-binding domain"/>
    <property type="match status" value="1"/>
</dbReference>
<protein>
    <recommendedName>
        <fullName evidence="4">HTH arsR-type domain-containing protein</fullName>
    </recommendedName>
</protein>
<evidence type="ECO:0000256" key="2">
    <source>
        <dbReference type="ARBA" id="ARBA00023125"/>
    </source>
</evidence>
<name>A0A0R1M9Y5_9LACO</name>
<dbReference type="PROSITE" id="PS50987">
    <property type="entry name" value="HTH_ARSR_2"/>
    <property type="match status" value="1"/>
</dbReference>
<dbReference type="InterPro" id="IPR001845">
    <property type="entry name" value="HTH_ArsR_DNA-bd_dom"/>
</dbReference>
<evidence type="ECO:0000256" key="3">
    <source>
        <dbReference type="ARBA" id="ARBA00023163"/>
    </source>
</evidence>
<feature type="domain" description="HTH arsR-type" evidence="4">
    <location>
        <begin position="3"/>
        <end position="95"/>
    </location>
</feature>
<dbReference type="STRING" id="1423777.FD46_GL001099"/>
<dbReference type="Proteomes" id="UP000051686">
    <property type="component" value="Unassembled WGS sequence"/>
</dbReference>
<reference evidence="5 6" key="1">
    <citation type="journal article" date="2015" name="Genome Announc.">
        <title>Expanding the biotechnology potential of lactobacilli through comparative genomics of 213 strains and associated genera.</title>
        <authorList>
            <person name="Sun Z."/>
            <person name="Harris H.M."/>
            <person name="McCann A."/>
            <person name="Guo C."/>
            <person name="Argimon S."/>
            <person name="Zhang W."/>
            <person name="Yang X."/>
            <person name="Jeffery I.B."/>
            <person name="Cooney J.C."/>
            <person name="Kagawa T.F."/>
            <person name="Liu W."/>
            <person name="Song Y."/>
            <person name="Salvetti E."/>
            <person name="Wrobel A."/>
            <person name="Rasinkangas P."/>
            <person name="Parkhill J."/>
            <person name="Rea M.C."/>
            <person name="O'Sullivan O."/>
            <person name="Ritari J."/>
            <person name="Douillard F.P."/>
            <person name="Paul Ross R."/>
            <person name="Yang R."/>
            <person name="Briner A.E."/>
            <person name="Felis G.E."/>
            <person name="de Vos W.M."/>
            <person name="Barrangou R."/>
            <person name="Klaenhammer T.R."/>
            <person name="Caufield P.W."/>
            <person name="Cui Y."/>
            <person name="Zhang H."/>
            <person name="O'Toole P.W."/>
        </authorList>
    </citation>
    <scope>NUCLEOTIDE SEQUENCE [LARGE SCALE GENOMIC DNA]</scope>
    <source>
        <strain evidence="5 6">DSM 19972</strain>
    </source>
</reference>
<dbReference type="GO" id="GO:0003700">
    <property type="term" value="F:DNA-binding transcription factor activity"/>
    <property type="evidence" value="ECO:0007669"/>
    <property type="project" value="InterPro"/>
</dbReference>
<keyword evidence="3" id="KW-0804">Transcription</keyword>
<dbReference type="SUPFAM" id="SSF46785">
    <property type="entry name" value="Winged helix' DNA-binding domain"/>
    <property type="match status" value="1"/>
</dbReference>
<dbReference type="OrthoDB" id="9794330at2"/>
<dbReference type="InterPro" id="IPR036390">
    <property type="entry name" value="WH_DNA-bd_sf"/>
</dbReference>
<dbReference type="EMBL" id="AZEH01000034">
    <property type="protein sequence ID" value="KRL05149.1"/>
    <property type="molecule type" value="Genomic_DNA"/>
</dbReference>
<dbReference type="NCBIfam" id="NF033788">
    <property type="entry name" value="HTH_metalloreg"/>
    <property type="match status" value="1"/>
</dbReference>
<evidence type="ECO:0000259" key="4">
    <source>
        <dbReference type="PROSITE" id="PS50987"/>
    </source>
</evidence>
<dbReference type="CDD" id="cd00090">
    <property type="entry name" value="HTH_ARSR"/>
    <property type="match status" value="1"/>
</dbReference>
<dbReference type="InterPro" id="IPR011991">
    <property type="entry name" value="ArsR-like_HTH"/>
</dbReference>
<organism evidence="5 6">
    <name type="scientific">Liquorilactobacillus oeni DSM 19972</name>
    <dbReference type="NCBI Taxonomy" id="1423777"/>
    <lineage>
        <taxon>Bacteria</taxon>
        <taxon>Bacillati</taxon>
        <taxon>Bacillota</taxon>
        <taxon>Bacilli</taxon>
        <taxon>Lactobacillales</taxon>
        <taxon>Lactobacillaceae</taxon>
        <taxon>Liquorilactobacillus</taxon>
    </lineage>
</organism>
<dbReference type="SMART" id="SM00418">
    <property type="entry name" value="HTH_ARSR"/>
    <property type="match status" value="1"/>
</dbReference>
<dbReference type="RefSeq" id="WP_057895984.1">
    <property type="nucleotide sequence ID" value="NZ_AZEH01000034.1"/>
</dbReference>
<dbReference type="Pfam" id="PF12840">
    <property type="entry name" value="HTH_20"/>
    <property type="match status" value="1"/>
</dbReference>
<accession>A0A0R1M9Y5</accession>
<dbReference type="PRINTS" id="PR00778">
    <property type="entry name" value="HTHARSR"/>
</dbReference>
<keyword evidence="2" id="KW-0238">DNA-binding</keyword>
<dbReference type="InterPro" id="IPR051081">
    <property type="entry name" value="HTH_MetalResp_TranReg"/>
</dbReference>
<gene>
    <name evidence="5" type="ORF">FD46_GL001099</name>
</gene>